<comment type="caution">
    <text evidence="1">The sequence shown here is derived from an EMBL/GenBank/DDBJ whole genome shotgun (WGS) entry which is preliminary data.</text>
</comment>
<evidence type="ECO:0000313" key="2">
    <source>
        <dbReference type="Proteomes" id="UP000290289"/>
    </source>
</evidence>
<proteinExistence type="predicted"/>
<dbReference type="EMBL" id="RDQH01000327">
    <property type="protein sequence ID" value="RXI08496.1"/>
    <property type="molecule type" value="Genomic_DNA"/>
</dbReference>
<protein>
    <submittedName>
        <fullName evidence="1">Uncharacterized protein</fullName>
    </submittedName>
</protein>
<reference evidence="1 2" key="1">
    <citation type="submission" date="2018-10" db="EMBL/GenBank/DDBJ databases">
        <title>A high-quality apple genome assembly.</title>
        <authorList>
            <person name="Hu J."/>
        </authorList>
    </citation>
    <scope>NUCLEOTIDE SEQUENCE [LARGE SCALE GENOMIC DNA]</scope>
    <source>
        <strain evidence="2">cv. HFTH1</strain>
        <tissue evidence="1">Young leaf</tissue>
    </source>
</reference>
<sequence>MYNGLLEEVCEGSIGEGGLRFKVQKIQGMPLYAFPIFQKSCSWRRFETDLKLGYRDFIQFGGFGNLYQFGFDWNFWAHLIQRFQVRKLLKFRFLLNSGISCPEKLGFPGFSDLMAFVSVLKVSNGVIQFKVFNL</sequence>
<dbReference type="Proteomes" id="UP000290289">
    <property type="component" value="Chromosome 1"/>
</dbReference>
<name>A0A498KLZ2_MALDO</name>
<dbReference type="AlphaFoldDB" id="A0A498KLZ2"/>
<accession>A0A498KLZ2</accession>
<gene>
    <name evidence="1" type="ORF">DVH24_022640</name>
</gene>
<evidence type="ECO:0000313" key="1">
    <source>
        <dbReference type="EMBL" id="RXI08496.1"/>
    </source>
</evidence>
<organism evidence="1 2">
    <name type="scientific">Malus domestica</name>
    <name type="common">Apple</name>
    <name type="synonym">Pyrus malus</name>
    <dbReference type="NCBI Taxonomy" id="3750"/>
    <lineage>
        <taxon>Eukaryota</taxon>
        <taxon>Viridiplantae</taxon>
        <taxon>Streptophyta</taxon>
        <taxon>Embryophyta</taxon>
        <taxon>Tracheophyta</taxon>
        <taxon>Spermatophyta</taxon>
        <taxon>Magnoliopsida</taxon>
        <taxon>eudicotyledons</taxon>
        <taxon>Gunneridae</taxon>
        <taxon>Pentapetalae</taxon>
        <taxon>rosids</taxon>
        <taxon>fabids</taxon>
        <taxon>Rosales</taxon>
        <taxon>Rosaceae</taxon>
        <taxon>Amygdaloideae</taxon>
        <taxon>Maleae</taxon>
        <taxon>Malus</taxon>
    </lineage>
</organism>
<keyword evidence="2" id="KW-1185">Reference proteome</keyword>